<evidence type="ECO:0000256" key="1">
    <source>
        <dbReference type="SAM" id="Phobius"/>
    </source>
</evidence>
<keyword evidence="1" id="KW-0472">Membrane</keyword>
<name>W8P3Z8_9EURY</name>
<dbReference type="HOGENOM" id="CLU_1700360_0_0_2"/>
<organism evidence="2 3">
    <name type="scientific">Thermococcus nautili</name>
    <dbReference type="NCBI Taxonomy" id="195522"/>
    <lineage>
        <taxon>Archaea</taxon>
        <taxon>Methanobacteriati</taxon>
        <taxon>Methanobacteriota</taxon>
        <taxon>Thermococci</taxon>
        <taxon>Thermococcales</taxon>
        <taxon>Thermococcaceae</taxon>
        <taxon>Thermococcus</taxon>
    </lineage>
</organism>
<feature type="transmembrane region" description="Helical" evidence="1">
    <location>
        <begin position="112"/>
        <end position="129"/>
    </location>
</feature>
<dbReference type="Proteomes" id="UP000019434">
    <property type="component" value="Chromosome"/>
</dbReference>
<reference evidence="2 3" key="1">
    <citation type="submission" date="2014-02" db="EMBL/GenBank/DDBJ databases">
        <title>Genome Sequence of an Hyperthermophilic Archaeon, Thermococcus nautili 30-1, producing viral vesicles.</title>
        <authorList>
            <person name="Oberto J."/>
            <person name="Gaudin M."/>
            <person name="Cossu M."/>
            <person name="Gorlas A."/>
            <person name="Slesarev A."/>
            <person name="Marguet E."/>
            <person name="Forterre P."/>
        </authorList>
    </citation>
    <scope>NUCLEOTIDE SEQUENCE [LARGE SCALE GENOMIC DNA]</scope>
    <source>
        <strain evidence="2 3">30-1</strain>
    </source>
</reference>
<evidence type="ECO:0000313" key="3">
    <source>
        <dbReference type="Proteomes" id="UP000019434"/>
    </source>
</evidence>
<keyword evidence="1" id="KW-0812">Transmembrane</keyword>
<evidence type="ECO:0000313" key="2">
    <source>
        <dbReference type="EMBL" id="AHL23531.1"/>
    </source>
</evidence>
<protein>
    <submittedName>
        <fullName evidence="2">Uncharacterized protein</fullName>
    </submittedName>
</protein>
<dbReference type="EMBL" id="CP007264">
    <property type="protein sequence ID" value="AHL23531.1"/>
    <property type="molecule type" value="Genomic_DNA"/>
</dbReference>
<sequence length="154" mass="16881">MEWIPYLYIPLIVPAVKKKARPFSAGAVLAFALTYPLGEEARYALIALSALILALGYPYEKQPVKFWERFINAVIGGTGLAIALGLYNLGSTGAVLGVAVPFLLLRNRVLSSFGLLPASALYLIGAYQVPERVKLALFALVYVYSLNHLRKLLR</sequence>
<keyword evidence="3" id="KW-1185">Reference proteome</keyword>
<proteinExistence type="predicted"/>
<dbReference type="RefSeq" id="WP_042692299.1">
    <property type="nucleotide sequence ID" value="NZ_CP007264.1"/>
</dbReference>
<dbReference type="AlphaFoldDB" id="W8P3Z8"/>
<dbReference type="GeneID" id="82170768"/>
<dbReference type="KEGG" id="tnu:BD01_1929"/>
<dbReference type="eggNOG" id="arCOG11075">
    <property type="taxonomic scope" value="Archaea"/>
</dbReference>
<dbReference type="STRING" id="195522.BD01_1929"/>
<accession>W8P3Z8</accession>
<gene>
    <name evidence="2" type="ORF">BD01_1929</name>
</gene>
<feature type="transmembrane region" description="Helical" evidence="1">
    <location>
        <begin position="43"/>
        <end position="59"/>
    </location>
</feature>
<keyword evidence="1" id="KW-1133">Transmembrane helix</keyword>
<dbReference type="OrthoDB" id="101348at2157"/>